<feature type="chain" id="PRO_5042970870" description="Cell surface protein" evidence="1">
    <location>
        <begin position="32"/>
        <end position="222"/>
    </location>
</feature>
<name>A0AAN0WB68_HEYCO</name>
<proteinExistence type="predicted"/>
<evidence type="ECO:0008006" key="4">
    <source>
        <dbReference type="Google" id="ProtNLM"/>
    </source>
</evidence>
<reference evidence="3" key="1">
    <citation type="submission" date="2015-01" db="EMBL/GenBank/DDBJ databases">
        <title>Comparative genome analysis of Bacillus coagulans HM-08, Clostridium butyricum HM-68, Bacillus subtilis HM-66 and Bacillus paralicheniformis BL-09.</title>
        <authorList>
            <person name="Zhang H."/>
        </authorList>
    </citation>
    <scope>NUCLEOTIDE SEQUENCE [LARGE SCALE GENOMIC DNA]</scope>
    <source>
        <strain evidence="3">HM-08</strain>
    </source>
</reference>
<protein>
    <recommendedName>
        <fullName evidence="4">Cell surface protein</fullName>
    </recommendedName>
</protein>
<keyword evidence="1" id="KW-0732">Signal</keyword>
<gene>
    <name evidence="2" type="ORF">SB48_HM08orf02657</name>
</gene>
<dbReference type="Proteomes" id="UP000032024">
    <property type="component" value="Chromosome"/>
</dbReference>
<keyword evidence="3" id="KW-1185">Reference proteome</keyword>
<feature type="signal peptide" evidence="1">
    <location>
        <begin position="1"/>
        <end position="31"/>
    </location>
</feature>
<dbReference type="AlphaFoldDB" id="A0AAN0WB68"/>
<evidence type="ECO:0000313" key="3">
    <source>
        <dbReference type="Proteomes" id="UP000032024"/>
    </source>
</evidence>
<sequence length="222" mass="24297">MSFSQKKTLLPLVVVLVLIAAMAIGACSHHAATNKTSKHPKKVQMDGTFSINRDHPEETVGDADYVFLARVEEKTGTAYKNTTQIETEEGTKEISTPYTNYKITVLENMKGELETDKPIPLQKAGGISKDGSSIVTFDDDVLPEVGQSYVFLAYAQDDGSLLVSGPNSNTEVSGIDDTDTSDIIESSSVNHSSVMKTYKNALKHQIKSDRKRSVSKYDKTKD</sequence>
<evidence type="ECO:0000313" key="2">
    <source>
        <dbReference type="EMBL" id="AJO22470.1"/>
    </source>
</evidence>
<evidence type="ECO:0000256" key="1">
    <source>
        <dbReference type="SAM" id="SignalP"/>
    </source>
</evidence>
<organism evidence="2 3">
    <name type="scientific">Heyndrickxia coagulans</name>
    <name type="common">Weizmannia coagulans</name>
    <dbReference type="NCBI Taxonomy" id="1398"/>
    <lineage>
        <taxon>Bacteria</taxon>
        <taxon>Bacillati</taxon>
        <taxon>Bacillota</taxon>
        <taxon>Bacilli</taxon>
        <taxon>Bacillales</taxon>
        <taxon>Bacillaceae</taxon>
        <taxon>Heyndrickxia</taxon>
    </lineage>
</organism>
<dbReference type="RefSeq" id="WP_035184530.1">
    <property type="nucleotide sequence ID" value="NZ_CP010525.1"/>
</dbReference>
<dbReference type="EMBL" id="CP010525">
    <property type="protein sequence ID" value="AJO22470.1"/>
    <property type="molecule type" value="Genomic_DNA"/>
</dbReference>
<dbReference type="PROSITE" id="PS51257">
    <property type="entry name" value="PROKAR_LIPOPROTEIN"/>
    <property type="match status" value="1"/>
</dbReference>
<accession>A0AAN0WB68</accession>